<feature type="domain" description="AB hydrolase-1" evidence="1">
    <location>
        <begin position="25"/>
        <end position="269"/>
    </location>
</feature>
<dbReference type="PRINTS" id="PR00111">
    <property type="entry name" value="ABHYDROLASE"/>
</dbReference>
<evidence type="ECO:0000313" key="2">
    <source>
        <dbReference type="EMBL" id="TWF80645.1"/>
    </source>
</evidence>
<dbReference type="Gene3D" id="3.40.50.1820">
    <property type="entry name" value="alpha/beta hydrolase"/>
    <property type="match status" value="1"/>
</dbReference>
<dbReference type="GO" id="GO:0003824">
    <property type="term" value="F:catalytic activity"/>
    <property type="evidence" value="ECO:0007669"/>
    <property type="project" value="UniProtKB-ARBA"/>
</dbReference>
<proteinExistence type="predicted"/>
<reference evidence="2 3" key="1">
    <citation type="submission" date="2019-06" db="EMBL/GenBank/DDBJ databases">
        <title>Sequencing the genomes of 1000 actinobacteria strains.</title>
        <authorList>
            <person name="Klenk H.-P."/>
        </authorList>
    </citation>
    <scope>NUCLEOTIDE SEQUENCE [LARGE SCALE GENOMIC DNA]</scope>
    <source>
        <strain evidence="2 3">DSM 45671</strain>
    </source>
</reference>
<organism evidence="2 3">
    <name type="scientific">Pseudonocardia hierapolitana</name>
    <dbReference type="NCBI Taxonomy" id="1128676"/>
    <lineage>
        <taxon>Bacteria</taxon>
        <taxon>Bacillati</taxon>
        <taxon>Actinomycetota</taxon>
        <taxon>Actinomycetes</taxon>
        <taxon>Pseudonocardiales</taxon>
        <taxon>Pseudonocardiaceae</taxon>
        <taxon>Pseudonocardia</taxon>
    </lineage>
</organism>
<protein>
    <submittedName>
        <fullName evidence="2">Pimeloyl-ACP methyl ester carboxylesterase</fullName>
    </submittedName>
</protein>
<evidence type="ECO:0000259" key="1">
    <source>
        <dbReference type="Pfam" id="PF12697"/>
    </source>
</evidence>
<dbReference type="Pfam" id="PF12697">
    <property type="entry name" value="Abhydrolase_6"/>
    <property type="match status" value="1"/>
</dbReference>
<dbReference type="EMBL" id="VIWU01000001">
    <property type="protein sequence ID" value="TWF80645.1"/>
    <property type="molecule type" value="Genomic_DNA"/>
</dbReference>
<name>A0A561T0M9_9PSEU</name>
<dbReference type="PANTHER" id="PTHR43689">
    <property type="entry name" value="HYDROLASE"/>
    <property type="match status" value="1"/>
</dbReference>
<keyword evidence="3" id="KW-1185">Reference proteome</keyword>
<evidence type="ECO:0000313" key="3">
    <source>
        <dbReference type="Proteomes" id="UP000321261"/>
    </source>
</evidence>
<dbReference type="PANTHER" id="PTHR43689:SF8">
    <property type="entry name" value="ALPHA_BETA-HYDROLASES SUPERFAMILY PROTEIN"/>
    <property type="match status" value="1"/>
</dbReference>
<dbReference type="RefSeq" id="WP_147259290.1">
    <property type="nucleotide sequence ID" value="NZ_VIWU01000001.1"/>
</dbReference>
<accession>A0A561T0M9</accession>
<dbReference type="Proteomes" id="UP000321261">
    <property type="component" value="Unassembled WGS sequence"/>
</dbReference>
<dbReference type="AlphaFoldDB" id="A0A561T0M9"/>
<dbReference type="InterPro" id="IPR029058">
    <property type="entry name" value="AB_hydrolase_fold"/>
</dbReference>
<dbReference type="OrthoDB" id="3371334at2"/>
<sequence length="281" mass="30349">MTDIVEAGGAKVRVRESGAPAGDAIVMLHGIGRSLEDWAPQHELLPSTHRVISMDLLGFGLSEPPPGPMTLSRLAAGVHDVLDALDVQRPVHVFGNSLGGAVALSMQAARPERVSTVVLAAPAGFGQEVVLDLRLVAIPGLGHVLLRHVSRAAVRRTERALYYDESFVTEERIEHAMRVAAQPGRPALFLDIIRELGTVRGIRPGWRSTLLADVARHPRPTLIVWGDRDHILPAHHVSAARQALPHAQSHVFADTGHLPQVERAEEFAELVGSFLSANART</sequence>
<dbReference type="InterPro" id="IPR000073">
    <property type="entry name" value="AB_hydrolase_1"/>
</dbReference>
<dbReference type="SUPFAM" id="SSF53474">
    <property type="entry name" value="alpha/beta-Hydrolases"/>
    <property type="match status" value="1"/>
</dbReference>
<comment type="caution">
    <text evidence="2">The sequence shown here is derived from an EMBL/GenBank/DDBJ whole genome shotgun (WGS) entry which is preliminary data.</text>
</comment>
<gene>
    <name evidence="2" type="ORF">FHX44_116588</name>
</gene>